<dbReference type="EMBL" id="UINC01000340">
    <property type="protein sequence ID" value="SUZ53637.1"/>
    <property type="molecule type" value="Genomic_DNA"/>
</dbReference>
<dbReference type="Gene3D" id="3.40.50.1820">
    <property type="entry name" value="alpha/beta hydrolase"/>
    <property type="match status" value="1"/>
</dbReference>
<evidence type="ECO:0000313" key="2">
    <source>
        <dbReference type="EMBL" id="SUZ53637.1"/>
    </source>
</evidence>
<dbReference type="Pfam" id="PF12697">
    <property type="entry name" value="Abhydrolase_6"/>
    <property type="match status" value="1"/>
</dbReference>
<dbReference type="PRINTS" id="PR00111">
    <property type="entry name" value="ABHYDROLASE"/>
</dbReference>
<dbReference type="PANTHER" id="PTHR43798:SF33">
    <property type="entry name" value="HYDROLASE, PUTATIVE (AFU_ORTHOLOGUE AFUA_2G14860)-RELATED"/>
    <property type="match status" value="1"/>
</dbReference>
<accession>A0A381NGH2</accession>
<dbReference type="AlphaFoldDB" id="A0A381NGH2"/>
<gene>
    <name evidence="2" type="ORF">METZ01_LOCUS6491</name>
</gene>
<dbReference type="GO" id="GO:0016020">
    <property type="term" value="C:membrane"/>
    <property type="evidence" value="ECO:0007669"/>
    <property type="project" value="TreeGrafter"/>
</dbReference>
<reference evidence="2" key="1">
    <citation type="submission" date="2018-05" db="EMBL/GenBank/DDBJ databases">
        <authorList>
            <person name="Lanie J.A."/>
            <person name="Ng W.-L."/>
            <person name="Kazmierczak K.M."/>
            <person name="Andrzejewski T.M."/>
            <person name="Davidsen T.M."/>
            <person name="Wayne K.J."/>
            <person name="Tettelin H."/>
            <person name="Glass J.I."/>
            <person name="Rusch D."/>
            <person name="Podicherti R."/>
            <person name="Tsui H.-C.T."/>
            <person name="Winkler M.E."/>
        </authorList>
    </citation>
    <scope>NUCLEOTIDE SEQUENCE</scope>
</reference>
<dbReference type="InterPro" id="IPR000073">
    <property type="entry name" value="AB_hydrolase_1"/>
</dbReference>
<dbReference type="PANTHER" id="PTHR43798">
    <property type="entry name" value="MONOACYLGLYCEROL LIPASE"/>
    <property type="match status" value="1"/>
</dbReference>
<dbReference type="InterPro" id="IPR050266">
    <property type="entry name" value="AB_hydrolase_sf"/>
</dbReference>
<dbReference type="SUPFAM" id="SSF53474">
    <property type="entry name" value="alpha/beta-Hydrolases"/>
    <property type="match status" value="1"/>
</dbReference>
<dbReference type="GO" id="GO:0003824">
    <property type="term" value="F:catalytic activity"/>
    <property type="evidence" value="ECO:0007669"/>
    <property type="project" value="InterPro"/>
</dbReference>
<proteinExistence type="predicted"/>
<organism evidence="2">
    <name type="scientific">marine metagenome</name>
    <dbReference type="NCBI Taxonomy" id="408172"/>
    <lineage>
        <taxon>unclassified sequences</taxon>
        <taxon>metagenomes</taxon>
        <taxon>ecological metagenomes</taxon>
    </lineage>
</organism>
<evidence type="ECO:0000259" key="1">
    <source>
        <dbReference type="Pfam" id="PF12697"/>
    </source>
</evidence>
<feature type="domain" description="AB hydrolase-1" evidence="1">
    <location>
        <begin position="5"/>
        <end position="226"/>
    </location>
</feature>
<name>A0A381NGH2_9ZZZZ</name>
<dbReference type="InterPro" id="IPR000639">
    <property type="entry name" value="Epox_hydrolase-like"/>
</dbReference>
<protein>
    <recommendedName>
        <fullName evidence="1">AB hydrolase-1 domain-containing protein</fullName>
    </recommendedName>
</protein>
<dbReference type="PRINTS" id="PR00412">
    <property type="entry name" value="EPOXHYDRLASE"/>
</dbReference>
<dbReference type="InterPro" id="IPR029058">
    <property type="entry name" value="AB_hydrolase_fold"/>
</dbReference>
<sequence>MDHTVWNLQTRYFAFHGYSVLAIDFPGHGRSEGLPLESIEQMADWIPELISAAIGASGSGLECASLVGHSMGALVALECAARYPEKVRALCLMGVSAKMTVHPVLLEAALKDDPIAYDLVTSWGHGPAGHLGRTPVPGLSLIGGGRALLSSAPKGALGVGLTACDAYQNGMSAAGKVRCSTLCIIGSDDKMTPPRNGMELASAISKAKFHLIQDCGHMMMLENSDESLKALKESFRNVETEHVVSAS</sequence>